<dbReference type="OrthoDB" id="420606at2759"/>
<dbReference type="InterPro" id="IPR004299">
    <property type="entry name" value="MBOAT_fam"/>
</dbReference>
<comment type="similarity">
    <text evidence="6">Belongs to the membrane-bound acyltransferase family. HHAT subfamily.</text>
</comment>
<feature type="transmembrane region" description="Helical" evidence="7">
    <location>
        <begin position="231"/>
        <end position="252"/>
    </location>
</feature>
<evidence type="ECO:0000256" key="1">
    <source>
        <dbReference type="ARBA" id="ARBA00004477"/>
    </source>
</evidence>
<reference evidence="8" key="1">
    <citation type="journal article" date="2019" name="Gigascience">
        <title>High-coverage genomes to elucidate the evolution of penguins.</title>
        <authorList>
            <person name="Pan H."/>
            <person name="Cole T.L."/>
            <person name="Bi X."/>
            <person name="Fang M."/>
            <person name="Zhou C."/>
            <person name="Yang Z."/>
            <person name="Ksepka D.T."/>
            <person name="Hart T."/>
            <person name="Bouzat J.L."/>
            <person name="Argilla L.S."/>
            <person name="Bertelsen M.F."/>
            <person name="Boersma P.D."/>
            <person name="Bost C.A."/>
            <person name="Cherel Y."/>
            <person name="Dann P."/>
            <person name="Fiddaman S.R."/>
            <person name="Howard P."/>
            <person name="Labuschagne K."/>
            <person name="Mattern T."/>
            <person name="Miller G."/>
            <person name="Parker P."/>
            <person name="Phillips R.A."/>
            <person name="Quillfeldt P."/>
            <person name="Ryan P.G."/>
            <person name="Taylor H."/>
            <person name="Thompson D.R."/>
            <person name="Young M.J."/>
            <person name="Ellegaard M.R."/>
            <person name="Gilbert M.T.P."/>
            <person name="Sinding M.S."/>
            <person name="Pacheco G."/>
            <person name="Shepherd L.D."/>
            <person name="Tennyson A.J.D."/>
            <person name="Grosser S."/>
            <person name="Kay E."/>
            <person name="Nupen L.J."/>
            <person name="Ellenberg U."/>
            <person name="Houston D.M."/>
            <person name="Reeve A.H."/>
            <person name="Johnson K."/>
            <person name="Masello J.F."/>
            <person name="Stracke T."/>
            <person name="McKinlay B."/>
            <person name="Borboroglu P.G."/>
            <person name="Zhang D.X."/>
            <person name="Zhang G."/>
        </authorList>
    </citation>
    <scope>NUCLEOTIDE SEQUENCE</scope>
    <source>
        <strain evidence="8">RH 110-1</strain>
    </source>
</reference>
<evidence type="ECO:0000256" key="2">
    <source>
        <dbReference type="ARBA" id="ARBA00022692"/>
    </source>
</evidence>
<comment type="subcellular location">
    <subcellularLocation>
        <location evidence="1">Endoplasmic reticulum membrane</location>
        <topology evidence="1">Multi-pass membrane protein</topology>
    </subcellularLocation>
</comment>
<dbReference type="GO" id="GO:0005789">
    <property type="term" value="C:endoplasmic reticulum membrane"/>
    <property type="evidence" value="ECO:0007669"/>
    <property type="project" value="UniProtKB-SubCell"/>
</dbReference>
<feature type="transmembrane region" description="Helical" evidence="7">
    <location>
        <begin position="190"/>
        <end position="211"/>
    </location>
</feature>
<gene>
    <name evidence="8" type="primary">HHAT</name>
    <name evidence="8" type="ORF">FQV12_0000869</name>
</gene>
<keyword evidence="3" id="KW-0256">Endoplasmic reticulum</keyword>
<dbReference type="InterPro" id="IPR051085">
    <property type="entry name" value="MB_O-acyltransferase"/>
</dbReference>
<dbReference type="AlphaFoldDB" id="A0A8J4L1M9"/>
<keyword evidence="4 7" id="KW-1133">Transmembrane helix</keyword>
<name>A0A8J4L1M9_EUDCH</name>
<protein>
    <submittedName>
        <fullName evidence="8">Protein-cysteine N-palmitoyltransferase HHAT</fullName>
    </submittedName>
</protein>
<sequence length="364" mass="41155">MSQDPMDFEWSYWIEWGRERILWLLAGHLLVSQVSRLLVEKYKPWCLMVYGMAACWLLLGIKGFAVILLHATISFAVAQFQLSLLTWLCSLILLSTLRVPAVEEAKKLLCGPKSVIPMLAIGIHWQAKMRDCDALAIGIHCQAKMRDCDTSTKALLNFWVEAGHSSSSHGFEGLLCKLLKQEAFSLKTNLSILIVGIIRIFFWWFLAELMIHLMYIHALYSSAPPLEAASYWALGGLALAQVLFFYVKYLVLYGVPALLLQMDGLKPPALPCCVSLMHSFTKMWRSFDVGLHRFLVRYIYVPMGGSQSSLLGTLFSTALTFAFVSYWHGGQSYLWYWGALNWLGVIVENGVKRILSVSVIQDLI</sequence>
<feature type="transmembrane region" description="Helical" evidence="7">
    <location>
        <begin position="20"/>
        <end position="39"/>
    </location>
</feature>
<evidence type="ECO:0000256" key="7">
    <source>
        <dbReference type="SAM" id="Phobius"/>
    </source>
</evidence>
<evidence type="ECO:0000256" key="4">
    <source>
        <dbReference type="ARBA" id="ARBA00022989"/>
    </source>
</evidence>
<evidence type="ECO:0000313" key="9">
    <source>
        <dbReference type="Proteomes" id="UP000716595"/>
    </source>
</evidence>
<evidence type="ECO:0000313" key="8">
    <source>
        <dbReference type="EMBL" id="KAF1653578.1"/>
    </source>
</evidence>
<dbReference type="Pfam" id="PF03062">
    <property type="entry name" value="MBOAT"/>
    <property type="match status" value="1"/>
</dbReference>
<dbReference type="Proteomes" id="UP000716595">
    <property type="component" value="Unassembled WGS sequence"/>
</dbReference>
<evidence type="ECO:0000256" key="3">
    <source>
        <dbReference type="ARBA" id="ARBA00022824"/>
    </source>
</evidence>
<dbReference type="PANTHER" id="PTHR13285:SF20">
    <property type="entry name" value="PROTEIN-CYSTEINE N-PALMITOYLTRANSFERASE HHAT"/>
    <property type="match status" value="1"/>
</dbReference>
<keyword evidence="2 7" id="KW-0812">Transmembrane</keyword>
<keyword evidence="5 7" id="KW-0472">Membrane</keyword>
<dbReference type="GO" id="GO:0016409">
    <property type="term" value="F:palmitoyltransferase activity"/>
    <property type="evidence" value="ECO:0007669"/>
    <property type="project" value="TreeGrafter"/>
</dbReference>
<keyword evidence="9" id="KW-1185">Reference proteome</keyword>
<proteinExistence type="inferred from homology"/>
<feature type="non-terminal residue" evidence="8">
    <location>
        <position position="1"/>
    </location>
</feature>
<evidence type="ECO:0000256" key="6">
    <source>
        <dbReference type="ARBA" id="ARBA00038268"/>
    </source>
</evidence>
<dbReference type="PANTHER" id="PTHR13285">
    <property type="entry name" value="ACYLTRANSFERASE"/>
    <property type="match status" value="1"/>
</dbReference>
<organism evidence="8 9">
    <name type="scientific">Eudyptes chrysocome</name>
    <name type="common">Western rockhopper penguin</name>
    <name type="synonym">Aptenodytes chrysocome</name>
    <dbReference type="NCBI Taxonomy" id="79626"/>
    <lineage>
        <taxon>Eukaryota</taxon>
        <taxon>Metazoa</taxon>
        <taxon>Chordata</taxon>
        <taxon>Craniata</taxon>
        <taxon>Vertebrata</taxon>
        <taxon>Euteleostomi</taxon>
        <taxon>Archelosauria</taxon>
        <taxon>Archosauria</taxon>
        <taxon>Dinosauria</taxon>
        <taxon>Saurischia</taxon>
        <taxon>Theropoda</taxon>
        <taxon>Coelurosauria</taxon>
        <taxon>Aves</taxon>
        <taxon>Neognathae</taxon>
        <taxon>Neoaves</taxon>
        <taxon>Aequornithes</taxon>
        <taxon>Sphenisciformes</taxon>
        <taxon>Spheniscidae</taxon>
        <taxon>Eudyptes</taxon>
    </lineage>
</organism>
<dbReference type="EMBL" id="VULL01000611">
    <property type="protein sequence ID" value="KAF1653578.1"/>
    <property type="molecule type" value="Genomic_DNA"/>
</dbReference>
<evidence type="ECO:0000256" key="5">
    <source>
        <dbReference type="ARBA" id="ARBA00023136"/>
    </source>
</evidence>
<accession>A0A8J4L1M9</accession>
<feature type="non-terminal residue" evidence="8">
    <location>
        <position position="364"/>
    </location>
</feature>
<comment type="caution">
    <text evidence="8">The sequence shown here is derived from an EMBL/GenBank/DDBJ whole genome shotgun (WGS) entry which is preliminary data.</text>
</comment>
<feature type="transmembrane region" description="Helical" evidence="7">
    <location>
        <begin position="75"/>
        <end position="97"/>
    </location>
</feature>
<feature type="transmembrane region" description="Helical" evidence="7">
    <location>
        <begin position="46"/>
        <end position="69"/>
    </location>
</feature>
<feature type="transmembrane region" description="Helical" evidence="7">
    <location>
        <begin position="310"/>
        <end position="328"/>
    </location>
</feature>